<dbReference type="KEGG" id="vcw:GJQ55_05500"/>
<name>A0A9E8JQ74_9GAMM</name>
<dbReference type="PANTHER" id="PTHR40266:SF2">
    <property type="entry name" value="TOXIN HIGB-1"/>
    <property type="match status" value="1"/>
</dbReference>
<dbReference type="Pfam" id="PF05015">
    <property type="entry name" value="HigB-like_toxin"/>
    <property type="match status" value="1"/>
</dbReference>
<evidence type="ECO:0000313" key="1">
    <source>
        <dbReference type="EMBL" id="QQD23966.1"/>
    </source>
</evidence>
<dbReference type="RefSeq" id="WP_228346512.1">
    <property type="nucleotide sequence ID" value="NZ_CP045550.1"/>
</dbReference>
<dbReference type="EMBL" id="CP046056">
    <property type="protein sequence ID" value="QQD23966.1"/>
    <property type="molecule type" value="Genomic_DNA"/>
</dbReference>
<sequence length="92" mass="10378">MITGFQHKGLEAFYKTGTTRGIQAAHAAKLSRILALLDVAASPDDLNIPSFRLHQLKGELNGHWSIRVNGNWRVTFRFIGVDVELVNYVDYH</sequence>
<dbReference type="InterPro" id="IPR035093">
    <property type="entry name" value="RelE/ParE_toxin_dom_sf"/>
</dbReference>
<keyword evidence="2" id="KW-1185">Reference proteome</keyword>
<dbReference type="Gene3D" id="3.30.2310.20">
    <property type="entry name" value="RelE-like"/>
    <property type="match status" value="1"/>
</dbReference>
<reference evidence="1 2" key="1">
    <citation type="submission" date="2019-11" db="EMBL/GenBank/DDBJ databases">
        <title>Venatorbacter sp. nov. a predator of Campylobacter and other Gram-negative bacteria.</title>
        <authorList>
            <person name="Saeedi A."/>
            <person name="Cummings N.J."/>
            <person name="Connerton I.F."/>
            <person name="Connerton P.L."/>
        </authorList>
    </citation>
    <scope>NUCLEOTIDE SEQUENCE [LARGE SCALE GENOMIC DNA]</scope>
    <source>
        <strain evidence="1">XL5</strain>
    </source>
</reference>
<dbReference type="SUPFAM" id="SSF143011">
    <property type="entry name" value="RelE-like"/>
    <property type="match status" value="1"/>
</dbReference>
<dbReference type="PANTHER" id="PTHR40266">
    <property type="entry name" value="TOXIN HIGB-1"/>
    <property type="match status" value="1"/>
</dbReference>
<gene>
    <name evidence="1" type="ORF">GJQ55_05500</name>
</gene>
<dbReference type="InterPro" id="IPR007711">
    <property type="entry name" value="HigB-1"/>
</dbReference>
<dbReference type="Proteomes" id="UP000596074">
    <property type="component" value="Chromosome"/>
</dbReference>
<protein>
    <submittedName>
        <fullName evidence="1">Killer protein</fullName>
    </submittedName>
</protein>
<proteinExistence type="predicted"/>
<accession>A0A9E8JQ74</accession>
<evidence type="ECO:0000313" key="2">
    <source>
        <dbReference type="Proteomes" id="UP000596074"/>
    </source>
</evidence>
<organism evidence="1 2">
    <name type="scientific">Venatoribacter cucullus</name>
    <dbReference type="NCBI Taxonomy" id="2661630"/>
    <lineage>
        <taxon>Bacteria</taxon>
        <taxon>Pseudomonadati</taxon>
        <taxon>Pseudomonadota</taxon>
        <taxon>Gammaproteobacteria</taxon>
        <taxon>Oceanospirillales</taxon>
        <taxon>Oceanospirillaceae</taxon>
        <taxon>Venatoribacter</taxon>
    </lineage>
</organism>
<dbReference type="AlphaFoldDB" id="A0A9E8JQ74"/>